<name>A0A7X6M885_9ACTN</name>
<keyword evidence="4 6" id="KW-0067">ATP-binding</keyword>
<reference evidence="6 7" key="1">
    <citation type="submission" date="2020-04" db="EMBL/GenBank/DDBJ databases">
        <title>MicrobeNet Type strains.</title>
        <authorList>
            <person name="Nicholson A.C."/>
        </authorList>
    </citation>
    <scope>NUCLEOTIDE SEQUENCE [LARGE SCALE GENOMIC DNA]</scope>
    <source>
        <strain evidence="6 7">ATCC 23612</strain>
    </source>
</reference>
<dbReference type="PANTHER" id="PTHR43335:SF4">
    <property type="entry name" value="ABC TRANSPORTER, ATP-BINDING PROTEIN"/>
    <property type="match status" value="1"/>
</dbReference>
<dbReference type="PROSITE" id="PS00211">
    <property type="entry name" value="ABC_TRANSPORTER_1"/>
    <property type="match status" value="1"/>
</dbReference>
<dbReference type="Gene3D" id="3.40.50.300">
    <property type="entry name" value="P-loop containing nucleotide triphosphate hydrolases"/>
    <property type="match status" value="1"/>
</dbReference>
<proteinExistence type="inferred from homology"/>
<organism evidence="6 7">
    <name type="scientific">Nocardiopsis alborubida</name>
    <dbReference type="NCBI Taxonomy" id="146802"/>
    <lineage>
        <taxon>Bacteria</taxon>
        <taxon>Bacillati</taxon>
        <taxon>Actinomycetota</taxon>
        <taxon>Actinomycetes</taxon>
        <taxon>Streptosporangiales</taxon>
        <taxon>Nocardiopsidaceae</taxon>
        <taxon>Nocardiopsis</taxon>
    </lineage>
</organism>
<evidence type="ECO:0000313" key="6">
    <source>
        <dbReference type="EMBL" id="NKY96381.1"/>
    </source>
</evidence>
<dbReference type="EMBL" id="JAAXPG010000001">
    <property type="protein sequence ID" value="NKY96381.1"/>
    <property type="molecule type" value="Genomic_DNA"/>
</dbReference>
<dbReference type="SMART" id="SM00382">
    <property type="entry name" value="AAA"/>
    <property type="match status" value="1"/>
</dbReference>
<evidence type="ECO:0000259" key="5">
    <source>
        <dbReference type="PROSITE" id="PS50893"/>
    </source>
</evidence>
<dbReference type="SUPFAM" id="SSF52540">
    <property type="entry name" value="P-loop containing nucleoside triphosphate hydrolases"/>
    <property type="match status" value="1"/>
</dbReference>
<evidence type="ECO:0000256" key="1">
    <source>
        <dbReference type="ARBA" id="ARBA00005417"/>
    </source>
</evidence>
<comment type="caution">
    <text evidence="6">The sequence shown here is derived from an EMBL/GenBank/DDBJ whole genome shotgun (WGS) entry which is preliminary data.</text>
</comment>
<dbReference type="Proteomes" id="UP000553209">
    <property type="component" value="Unassembled WGS sequence"/>
</dbReference>
<dbReference type="InterPro" id="IPR003439">
    <property type="entry name" value="ABC_transporter-like_ATP-bd"/>
</dbReference>
<evidence type="ECO:0000256" key="3">
    <source>
        <dbReference type="ARBA" id="ARBA00022741"/>
    </source>
</evidence>
<dbReference type="RefSeq" id="WP_168443879.1">
    <property type="nucleotide sequence ID" value="NZ_JAAXPG010000001.1"/>
</dbReference>
<dbReference type="PROSITE" id="PS50893">
    <property type="entry name" value="ABC_TRANSPORTER_2"/>
    <property type="match status" value="1"/>
</dbReference>
<evidence type="ECO:0000256" key="2">
    <source>
        <dbReference type="ARBA" id="ARBA00022448"/>
    </source>
</evidence>
<dbReference type="Pfam" id="PF00005">
    <property type="entry name" value="ABC_tran"/>
    <property type="match status" value="1"/>
</dbReference>
<keyword evidence="7" id="KW-1185">Reference proteome</keyword>
<evidence type="ECO:0000313" key="7">
    <source>
        <dbReference type="Proteomes" id="UP000553209"/>
    </source>
</evidence>
<dbReference type="PANTHER" id="PTHR43335">
    <property type="entry name" value="ABC TRANSPORTER, ATP-BINDING PROTEIN"/>
    <property type="match status" value="1"/>
</dbReference>
<dbReference type="InterPro" id="IPR027417">
    <property type="entry name" value="P-loop_NTPase"/>
</dbReference>
<dbReference type="InterPro" id="IPR003593">
    <property type="entry name" value="AAA+_ATPase"/>
</dbReference>
<accession>A0A7X6M885</accession>
<dbReference type="AlphaFoldDB" id="A0A7X6M885"/>
<dbReference type="GO" id="GO:0005524">
    <property type="term" value="F:ATP binding"/>
    <property type="evidence" value="ECO:0007669"/>
    <property type="project" value="UniProtKB-KW"/>
</dbReference>
<keyword evidence="2" id="KW-0813">Transport</keyword>
<gene>
    <name evidence="6" type="ORF">HGB44_01640</name>
</gene>
<keyword evidence="3" id="KW-0547">Nucleotide-binding</keyword>
<feature type="domain" description="ABC transporter" evidence="5">
    <location>
        <begin position="5"/>
        <end position="232"/>
    </location>
</feature>
<dbReference type="GO" id="GO:0016887">
    <property type="term" value="F:ATP hydrolysis activity"/>
    <property type="evidence" value="ECO:0007669"/>
    <property type="project" value="InterPro"/>
</dbReference>
<dbReference type="InterPro" id="IPR017871">
    <property type="entry name" value="ABC_transporter-like_CS"/>
</dbReference>
<evidence type="ECO:0000256" key="4">
    <source>
        <dbReference type="ARBA" id="ARBA00022840"/>
    </source>
</evidence>
<sequence length="300" mass="32678">MPPMITTHGLSKKYGDRAVVEDLDLHVPEGCVYGFLGPNGSGKSTTMKMLLSLVRPTSGEIHVMGRPMRRSTRRELLGGIGSLIESPPAYAHLTGGENMRLVRRLLDLDKGQVARAVRTVRLQDHLDKLVRDYSLGMKQRLGIAMALAREPRLLILDEPTNGLDPAGIDEIRRLLTRLAEQGTTVMVSSHLLGEIDRTASVLGILSNGRMLFQGTRDQLLARSTPDVLIETTEPERASALTARWGAVRDGGAVRLPGLDQEATARVVAHLVGEHVPVHGVRRDAQSLEDVFMDLTGGQGL</sequence>
<comment type="similarity">
    <text evidence="1">Belongs to the ABC transporter superfamily.</text>
</comment>
<protein>
    <submittedName>
        <fullName evidence="6">ABC transporter ATP-binding protein</fullName>
    </submittedName>
</protein>